<dbReference type="Pfam" id="PF03399">
    <property type="entry name" value="SAC3_GANP"/>
    <property type="match status" value="1"/>
</dbReference>
<keyword evidence="3" id="KW-1185">Reference proteome</keyword>
<evidence type="ECO:0000259" key="1">
    <source>
        <dbReference type="Pfam" id="PF03399"/>
    </source>
</evidence>
<dbReference type="InterPro" id="IPR045107">
    <property type="entry name" value="SAC3/GANP/THP3"/>
</dbReference>
<dbReference type="InterPro" id="IPR005062">
    <property type="entry name" value="SAC3/GANP/THP3_conserved"/>
</dbReference>
<proteinExistence type="predicted"/>
<dbReference type="PANTHER" id="PTHR12436:SF38">
    <property type="entry name" value="SAC3 DOMAIN-CONTAINING PROTEIN 1"/>
    <property type="match status" value="1"/>
</dbReference>
<gene>
    <name evidence="2" type="ORF">BaRGS_00010943</name>
</gene>
<evidence type="ECO:0000313" key="2">
    <source>
        <dbReference type="EMBL" id="KAK7497809.1"/>
    </source>
</evidence>
<feature type="domain" description="SAC3/GANP/THP3 conserved" evidence="1">
    <location>
        <begin position="16"/>
        <end position="208"/>
    </location>
</feature>
<dbReference type="Gene3D" id="1.25.40.990">
    <property type="match status" value="1"/>
</dbReference>
<dbReference type="AlphaFoldDB" id="A0ABD0LEB4"/>
<dbReference type="EMBL" id="JACVVK020000055">
    <property type="protein sequence ID" value="KAK7497809.1"/>
    <property type="molecule type" value="Genomic_DNA"/>
</dbReference>
<comment type="caution">
    <text evidence="2">The sequence shown here is derived from an EMBL/GenBank/DDBJ whole genome shotgun (WGS) entry which is preliminary data.</text>
</comment>
<protein>
    <recommendedName>
        <fullName evidence="1">SAC3/GANP/THP3 conserved domain-containing protein</fullName>
    </recommendedName>
</protein>
<dbReference type="Proteomes" id="UP001519460">
    <property type="component" value="Unassembled WGS sequence"/>
</dbReference>
<name>A0ABD0LEB4_9CAEN</name>
<reference evidence="2 3" key="1">
    <citation type="journal article" date="2023" name="Sci. Data">
        <title>Genome assembly of the Korean intertidal mud-creeper Batillaria attramentaria.</title>
        <authorList>
            <person name="Patra A.K."/>
            <person name="Ho P.T."/>
            <person name="Jun S."/>
            <person name="Lee S.J."/>
            <person name="Kim Y."/>
            <person name="Won Y.J."/>
        </authorList>
    </citation>
    <scope>NUCLEOTIDE SEQUENCE [LARGE SCALE GENOMIC DNA]</scope>
    <source>
        <strain evidence="2">Wonlab-2016</strain>
    </source>
</reference>
<dbReference type="PANTHER" id="PTHR12436">
    <property type="entry name" value="80 KDA MCM3-ASSOCIATED PROTEIN"/>
    <property type="match status" value="1"/>
</dbReference>
<organism evidence="2 3">
    <name type="scientific">Batillaria attramentaria</name>
    <dbReference type="NCBI Taxonomy" id="370345"/>
    <lineage>
        <taxon>Eukaryota</taxon>
        <taxon>Metazoa</taxon>
        <taxon>Spiralia</taxon>
        <taxon>Lophotrochozoa</taxon>
        <taxon>Mollusca</taxon>
        <taxon>Gastropoda</taxon>
        <taxon>Caenogastropoda</taxon>
        <taxon>Sorbeoconcha</taxon>
        <taxon>Cerithioidea</taxon>
        <taxon>Batillariidae</taxon>
        <taxon>Batillaria</taxon>
    </lineage>
</organism>
<accession>A0ABD0LEB4</accession>
<sequence>MELEGARAIVGCCQTMCPQAEMRLREKEGLLHPFESVSQSKSQRPRADPQRMVKEYSRPAAGRTDAIPANIRPPAVLLSTVAYLFKHIIIRQDDDWVRVYDFVFDRLRAVRQDAVVQCVDGENAITLLEQMVRFHVYAGYRLCEAPQEAFDPVINDQHLLECLKRLLRLYTTTPGDHHNQPQFEMVYLLHNLGSTDSLLHGLSLPGLVRHALQVMSAAYSSKNCRYPVASLQQVLREGRGELMELAHACGLVEEGDVIQAQYISFLRSKFTPPTKMRVHYEADIDKRLESLDISSWLLGKQISNNDS</sequence>
<evidence type="ECO:0000313" key="3">
    <source>
        <dbReference type="Proteomes" id="UP001519460"/>
    </source>
</evidence>